<dbReference type="STRING" id="139420.A0A371DAX2"/>
<reference evidence="1 2" key="1">
    <citation type="journal article" date="2018" name="Biotechnol. Biofuels">
        <title>Integrative visual omics of the white-rot fungus Polyporus brumalis exposes the biotechnological potential of its oxidative enzymes for delignifying raw plant biomass.</title>
        <authorList>
            <person name="Miyauchi S."/>
            <person name="Rancon A."/>
            <person name="Drula E."/>
            <person name="Hage H."/>
            <person name="Chaduli D."/>
            <person name="Favel A."/>
            <person name="Grisel S."/>
            <person name="Henrissat B."/>
            <person name="Herpoel-Gimbert I."/>
            <person name="Ruiz-Duenas F.J."/>
            <person name="Chevret D."/>
            <person name="Hainaut M."/>
            <person name="Lin J."/>
            <person name="Wang M."/>
            <person name="Pangilinan J."/>
            <person name="Lipzen A."/>
            <person name="Lesage-Meessen L."/>
            <person name="Navarro D."/>
            <person name="Riley R."/>
            <person name="Grigoriev I.V."/>
            <person name="Zhou S."/>
            <person name="Raouche S."/>
            <person name="Rosso M.N."/>
        </authorList>
    </citation>
    <scope>NUCLEOTIDE SEQUENCE [LARGE SCALE GENOMIC DNA]</scope>
    <source>
        <strain evidence="1 2">BRFM 1820</strain>
    </source>
</reference>
<sequence length="331" mass="36386">MCSQKMPAPYYERATPFELPTPPASHGGSPVQIQDIIPEPVEDDLGNRIVSISTTFHPTADILPMRPDTIVFSSDGVFFYVHASVMLATSTNNWDGRMPSGESRSRASEPCTSEGSMVVPFPEPAPVLNVVLHVVYGLSCESYKPTIDVLSAAVDAMAAYGIPPKDHIAPSTPLYALILAQAPTKPIAAYVLAASHDLYSLAVPVSSHLLSFPLPSLTDELTEKIGPLYLKRLFFLHLGRKEALRQLISAPPHPHPPTQECDFTEQKSLTRAWTLASAYLAWDMRPDLRGSEIEATYLPLGERLSCDLCKQSLVERVKHVIVQWSMVKRSI</sequence>
<dbReference type="Proteomes" id="UP000256964">
    <property type="component" value="Unassembled WGS sequence"/>
</dbReference>
<dbReference type="EMBL" id="KZ857404">
    <property type="protein sequence ID" value="RDX49676.1"/>
    <property type="molecule type" value="Genomic_DNA"/>
</dbReference>
<keyword evidence="2" id="KW-1185">Reference proteome</keyword>
<dbReference type="OrthoDB" id="3265815at2759"/>
<evidence type="ECO:0000313" key="2">
    <source>
        <dbReference type="Proteomes" id="UP000256964"/>
    </source>
</evidence>
<organism evidence="1 2">
    <name type="scientific">Lentinus brumalis</name>
    <dbReference type="NCBI Taxonomy" id="2498619"/>
    <lineage>
        <taxon>Eukaryota</taxon>
        <taxon>Fungi</taxon>
        <taxon>Dikarya</taxon>
        <taxon>Basidiomycota</taxon>
        <taxon>Agaricomycotina</taxon>
        <taxon>Agaricomycetes</taxon>
        <taxon>Polyporales</taxon>
        <taxon>Polyporaceae</taxon>
        <taxon>Lentinus</taxon>
    </lineage>
</organism>
<accession>A0A371DAX2</accession>
<evidence type="ECO:0000313" key="1">
    <source>
        <dbReference type="EMBL" id="RDX49676.1"/>
    </source>
</evidence>
<dbReference type="AlphaFoldDB" id="A0A371DAX2"/>
<name>A0A371DAX2_9APHY</name>
<evidence type="ECO:0008006" key="3">
    <source>
        <dbReference type="Google" id="ProtNLM"/>
    </source>
</evidence>
<proteinExistence type="predicted"/>
<gene>
    <name evidence="1" type="ORF">OH76DRAFT_1403569</name>
</gene>
<protein>
    <recommendedName>
        <fullName evidence="3">BTB domain-containing protein</fullName>
    </recommendedName>
</protein>